<name>A0A512C9E1_9BACT</name>
<organism evidence="2 3">
    <name type="scientific">Cyclobacterium qasimii</name>
    <dbReference type="NCBI Taxonomy" id="1350429"/>
    <lineage>
        <taxon>Bacteria</taxon>
        <taxon>Pseudomonadati</taxon>
        <taxon>Bacteroidota</taxon>
        <taxon>Cytophagia</taxon>
        <taxon>Cytophagales</taxon>
        <taxon>Cyclobacteriaceae</taxon>
        <taxon>Cyclobacterium</taxon>
    </lineage>
</organism>
<dbReference type="AlphaFoldDB" id="A0A512C9E1"/>
<reference evidence="2 3" key="1">
    <citation type="submission" date="2019-07" db="EMBL/GenBank/DDBJ databases">
        <title>Whole genome shotgun sequence of Cyclobacterium qasimii NBRC 106168.</title>
        <authorList>
            <person name="Hosoyama A."/>
            <person name="Uohara A."/>
            <person name="Ohji S."/>
            <person name="Ichikawa N."/>
        </authorList>
    </citation>
    <scope>NUCLEOTIDE SEQUENCE [LARGE SCALE GENOMIC DNA]</scope>
    <source>
        <strain evidence="2 3">NBRC 106168</strain>
    </source>
</reference>
<dbReference type="Proteomes" id="UP000321301">
    <property type="component" value="Unassembled WGS sequence"/>
</dbReference>
<feature type="chain" id="PRO_5022206384" evidence="1">
    <location>
        <begin position="20"/>
        <end position="136"/>
    </location>
</feature>
<sequence>MKKVLLVLTACILTFLSTAKERSDKTFLIIFDKDELAYHQANPSIMEVNFSNAFDTKLYLGNSETALLVTVPFADWTVCEMGQAIVKVSKSKELPLEQVAFRIIDIDASQQNFKSLLSESPDQNTKAKSPLVKLNL</sequence>
<comment type="caution">
    <text evidence="2">The sequence shown here is derived from an EMBL/GenBank/DDBJ whole genome shotgun (WGS) entry which is preliminary data.</text>
</comment>
<gene>
    <name evidence="2" type="ORF">CQA01_13500</name>
</gene>
<evidence type="ECO:0000313" key="3">
    <source>
        <dbReference type="Proteomes" id="UP000321301"/>
    </source>
</evidence>
<feature type="signal peptide" evidence="1">
    <location>
        <begin position="1"/>
        <end position="19"/>
    </location>
</feature>
<evidence type="ECO:0000256" key="1">
    <source>
        <dbReference type="SAM" id="SignalP"/>
    </source>
</evidence>
<protein>
    <submittedName>
        <fullName evidence="2">Uncharacterized protein</fullName>
    </submittedName>
</protein>
<dbReference type="RefSeq" id="WP_040417247.1">
    <property type="nucleotide sequence ID" value="NZ_BJYV01000004.1"/>
</dbReference>
<keyword evidence="3" id="KW-1185">Reference proteome</keyword>
<accession>A0A512C9E1</accession>
<evidence type="ECO:0000313" key="2">
    <source>
        <dbReference type="EMBL" id="GEO20816.1"/>
    </source>
</evidence>
<dbReference type="EMBL" id="BJYV01000004">
    <property type="protein sequence ID" value="GEO20816.1"/>
    <property type="molecule type" value="Genomic_DNA"/>
</dbReference>
<keyword evidence="1" id="KW-0732">Signal</keyword>
<proteinExistence type="predicted"/>